<comment type="caution">
    <text evidence="1">The sequence shown here is derived from an EMBL/GenBank/DDBJ whole genome shotgun (WGS) entry which is preliminary data.</text>
</comment>
<gene>
    <name evidence="1" type="ORF">KPL71_024125</name>
</gene>
<evidence type="ECO:0000313" key="1">
    <source>
        <dbReference type="EMBL" id="KAH9698767.1"/>
    </source>
</evidence>
<sequence>MGYDIDKVQDRVASNDSHSRYECTKAGKNIWRENESPVDKAKLKIIKNKKNEAEESARSDVEDMDNGPNKINVKPKARKWKLHARNNKAKGAKDLGLIGAKRPNSNGNWLSSQHKKKRVLSPPKQPHEGNHISPVNTLGNYSHISSNKIARQLKLTEEILDAGENLVAMEEDVSIERLANLFSYPWCCFGNFNEVMHFHEKNGGNEINLNMVAEFREAVQSCNLQDMGCKGYPCTWSNRRYDAYFIEERLDRFLCSKDWGNKFQDIVATNLMNWVSDHCLIILEFKERSKKSRNVSKSFPRDHYEDIWSSYEVCRGIVEEEWGRYGARVWETPVQQFQRTAKESLAQLKHWSKNEFECSPTPSQIQSALQGMLAKVTPEMNAQLEKMFTSEDIEEALAQMCPIKAPVQMSAFIPNRLITDNVIIGYEYLHKIRHSKGKKNGLVALKLDISKAYDRVEWKKMGFFNDVKLKVLNKIARWQHKMFSSGGKEILIKAAAQAILAYAMSVFKLPRGLCDDIQRAIAKFW</sequence>
<protein>
    <submittedName>
        <fullName evidence="1">Uncharacterized protein</fullName>
    </submittedName>
</protein>
<dbReference type="Proteomes" id="UP000829398">
    <property type="component" value="Chromosome 8"/>
</dbReference>
<organism evidence="1 2">
    <name type="scientific">Citrus sinensis</name>
    <name type="common">Sweet orange</name>
    <name type="synonym">Citrus aurantium var. sinensis</name>
    <dbReference type="NCBI Taxonomy" id="2711"/>
    <lineage>
        <taxon>Eukaryota</taxon>
        <taxon>Viridiplantae</taxon>
        <taxon>Streptophyta</taxon>
        <taxon>Embryophyta</taxon>
        <taxon>Tracheophyta</taxon>
        <taxon>Spermatophyta</taxon>
        <taxon>Magnoliopsida</taxon>
        <taxon>eudicotyledons</taxon>
        <taxon>Gunneridae</taxon>
        <taxon>Pentapetalae</taxon>
        <taxon>rosids</taxon>
        <taxon>malvids</taxon>
        <taxon>Sapindales</taxon>
        <taxon>Rutaceae</taxon>
        <taxon>Aurantioideae</taxon>
        <taxon>Citrus</taxon>
    </lineage>
</organism>
<accession>A0ACB8INW2</accession>
<reference evidence="2" key="1">
    <citation type="journal article" date="2023" name="Hortic. Res.">
        <title>A chromosome-level phased genome enabling allele-level studies in sweet orange: a case study on citrus Huanglongbing tolerance.</title>
        <authorList>
            <person name="Wu B."/>
            <person name="Yu Q."/>
            <person name="Deng Z."/>
            <person name="Duan Y."/>
            <person name="Luo F."/>
            <person name="Gmitter F. Jr."/>
        </authorList>
    </citation>
    <scope>NUCLEOTIDE SEQUENCE [LARGE SCALE GENOMIC DNA]</scope>
    <source>
        <strain evidence="2">cv. Valencia</strain>
    </source>
</reference>
<dbReference type="EMBL" id="CM039177">
    <property type="protein sequence ID" value="KAH9698767.1"/>
    <property type="molecule type" value="Genomic_DNA"/>
</dbReference>
<evidence type="ECO:0000313" key="2">
    <source>
        <dbReference type="Proteomes" id="UP000829398"/>
    </source>
</evidence>
<proteinExistence type="predicted"/>
<keyword evidence="2" id="KW-1185">Reference proteome</keyword>
<name>A0ACB8INW2_CITSI</name>